<evidence type="ECO:0000256" key="1">
    <source>
        <dbReference type="SAM" id="MobiDB-lite"/>
    </source>
</evidence>
<accession>A0A2A3YMV0</accession>
<evidence type="ECO:0008006" key="4">
    <source>
        <dbReference type="Google" id="ProtNLM"/>
    </source>
</evidence>
<sequence>MPSILAPPGSPRTVSPAPSEGYDVTALEDHGSQAPDAPGSESGGDPGRDRIQLWPGDPGTLPLDVRRALVALLRGPYLSQQRAPELWSALLAHEQVIRRHLGDLLLDLDLDADTEIAFTRNLVPDPDFDRTVPSVLRGVSLTFIDSALLLHLRHLLLQGAAQQERVVVGREELDAHMRAYSASSGNDEAQFSKRLLASINKMIKWSLLLPTDTEERWEISTVLALILTADEIGGIEAEYERLRDSMGEGGDPRDGAPDSDGDAPDAETDDDTEEDAS</sequence>
<comment type="caution">
    <text evidence="2">The sequence shown here is derived from an EMBL/GenBank/DDBJ whole genome shotgun (WGS) entry which is preliminary data.</text>
</comment>
<proteinExistence type="predicted"/>
<name>A0A2A3YMV0_9MICO</name>
<keyword evidence="3" id="KW-1185">Reference proteome</keyword>
<organism evidence="2 3">
    <name type="scientific">Brachybacterium alimentarium</name>
    <dbReference type="NCBI Taxonomy" id="47845"/>
    <lineage>
        <taxon>Bacteria</taxon>
        <taxon>Bacillati</taxon>
        <taxon>Actinomycetota</taxon>
        <taxon>Actinomycetes</taxon>
        <taxon>Micrococcales</taxon>
        <taxon>Dermabacteraceae</taxon>
        <taxon>Brachybacterium</taxon>
    </lineage>
</organism>
<feature type="region of interest" description="Disordered" evidence="1">
    <location>
        <begin position="1"/>
        <end position="57"/>
    </location>
</feature>
<dbReference type="Pfam" id="PF13835">
    <property type="entry name" value="DUF4194"/>
    <property type="match status" value="1"/>
</dbReference>
<dbReference type="Proteomes" id="UP000218598">
    <property type="component" value="Unassembled WGS sequence"/>
</dbReference>
<gene>
    <name evidence="2" type="ORF">CIK66_02660</name>
</gene>
<evidence type="ECO:0000313" key="3">
    <source>
        <dbReference type="Proteomes" id="UP000218598"/>
    </source>
</evidence>
<feature type="compositionally biased region" description="Acidic residues" evidence="1">
    <location>
        <begin position="257"/>
        <end position="277"/>
    </location>
</feature>
<dbReference type="InterPro" id="IPR025449">
    <property type="entry name" value="JetB"/>
</dbReference>
<feature type="region of interest" description="Disordered" evidence="1">
    <location>
        <begin position="239"/>
        <end position="277"/>
    </location>
</feature>
<dbReference type="AlphaFoldDB" id="A0A2A3YMV0"/>
<evidence type="ECO:0000313" key="2">
    <source>
        <dbReference type="EMBL" id="PCC40686.1"/>
    </source>
</evidence>
<dbReference type="OrthoDB" id="3725402at2"/>
<dbReference type="EMBL" id="NRGR01000005">
    <property type="protein sequence ID" value="PCC40686.1"/>
    <property type="molecule type" value="Genomic_DNA"/>
</dbReference>
<protein>
    <recommendedName>
        <fullName evidence="4">DUF4194 domain-containing protein</fullName>
    </recommendedName>
</protein>
<feature type="compositionally biased region" description="Basic and acidic residues" evidence="1">
    <location>
        <begin position="239"/>
        <end position="256"/>
    </location>
</feature>
<reference evidence="2 3" key="1">
    <citation type="journal article" date="2017" name="Elife">
        <title>Extensive horizontal gene transfer in cheese-associated bacteria.</title>
        <authorList>
            <person name="Bonham K.S."/>
            <person name="Wolfe B.E."/>
            <person name="Dutton R.J."/>
        </authorList>
    </citation>
    <scope>NUCLEOTIDE SEQUENCE [LARGE SCALE GENOMIC DNA]</scope>
    <source>
        <strain evidence="2 3">341_9</strain>
    </source>
</reference>